<keyword evidence="7 9" id="KW-0472">Membrane</keyword>
<keyword evidence="6 10" id="KW-1133">Transmembrane helix</keyword>
<dbReference type="GO" id="GO:0005787">
    <property type="term" value="C:signal peptidase complex"/>
    <property type="evidence" value="ECO:0007669"/>
    <property type="project" value="UniProtKB-UniRule"/>
</dbReference>
<comment type="subcellular location">
    <subcellularLocation>
        <location evidence="1">Endoplasmic reticulum membrane</location>
        <topology evidence="1">Single-pass type II membrane protein</topology>
    </subcellularLocation>
</comment>
<keyword evidence="4 9" id="KW-0256">Endoplasmic reticulum</keyword>
<evidence type="ECO:0000256" key="10">
    <source>
        <dbReference type="SAM" id="Phobius"/>
    </source>
</evidence>
<dbReference type="STRING" id="1296100.A0A1B9FZZ1"/>
<evidence type="ECO:0000256" key="5">
    <source>
        <dbReference type="ARBA" id="ARBA00022968"/>
    </source>
</evidence>
<dbReference type="VEuPathDB" id="FungiDB:I302_05794"/>
<keyword evidence="3 10" id="KW-0812">Transmembrane</keyword>
<comment type="similarity">
    <text evidence="2 9">Belongs to the SPCS3 family.</text>
</comment>
<dbReference type="PIRSF" id="PIRSF016089">
    <property type="entry name" value="SPC22"/>
    <property type="match status" value="1"/>
</dbReference>
<proteinExistence type="inferred from homology"/>
<feature type="transmembrane region" description="Helical" evidence="10">
    <location>
        <begin position="12"/>
        <end position="34"/>
    </location>
</feature>
<dbReference type="InterPro" id="IPR007653">
    <property type="entry name" value="SPC3"/>
</dbReference>
<evidence type="ECO:0000256" key="2">
    <source>
        <dbReference type="ARBA" id="ARBA00009289"/>
    </source>
</evidence>
<dbReference type="GO" id="GO:0006465">
    <property type="term" value="P:signal peptide processing"/>
    <property type="evidence" value="ECO:0007669"/>
    <property type="project" value="UniProtKB-UniRule"/>
</dbReference>
<evidence type="ECO:0000256" key="9">
    <source>
        <dbReference type="PIRNR" id="PIRNR016089"/>
    </source>
</evidence>
<evidence type="ECO:0000256" key="7">
    <source>
        <dbReference type="ARBA" id="ARBA00023136"/>
    </source>
</evidence>
<protein>
    <recommendedName>
        <fullName evidence="9">Signal peptidase subunit 3</fullName>
    </recommendedName>
</protein>
<evidence type="ECO:0000256" key="1">
    <source>
        <dbReference type="ARBA" id="ARBA00004648"/>
    </source>
</evidence>
<dbReference type="PANTHER" id="PTHR12804:SF0">
    <property type="entry name" value="SIGNAL PEPTIDASE COMPLEX SUBUNIT 3"/>
    <property type="match status" value="1"/>
</dbReference>
<evidence type="ECO:0000256" key="6">
    <source>
        <dbReference type="ARBA" id="ARBA00022989"/>
    </source>
</evidence>
<reference evidence="11" key="2">
    <citation type="submission" date="2014-01" db="EMBL/GenBank/DDBJ databases">
        <title>Evolution of pathogenesis and genome organization in the Tremellales.</title>
        <authorList>
            <person name="Cuomo C."/>
            <person name="Litvintseva A."/>
            <person name="Heitman J."/>
            <person name="Chen Y."/>
            <person name="Sun S."/>
            <person name="Springer D."/>
            <person name="Dromer F."/>
            <person name="Young S."/>
            <person name="Zeng Q."/>
            <person name="Chapman S."/>
            <person name="Gujja S."/>
            <person name="Saif S."/>
            <person name="Birren B."/>
        </authorList>
    </citation>
    <scope>NUCLEOTIDE SEQUENCE</scope>
    <source>
        <strain evidence="11">CBS 10118</strain>
    </source>
</reference>
<gene>
    <name evidence="11" type="ORF">I302_05794</name>
</gene>
<organism evidence="11">
    <name type="scientific">Kwoniella bestiolae CBS 10118</name>
    <dbReference type="NCBI Taxonomy" id="1296100"/>
    <lineage>
        <taxon>Eukaryota</taxon>
        <taxon>Fungi</taxon>
        <taxon>Dikarya</taxon>
        <taxon>Basidiomycota</taxon>
        <taxon>Agaricomycotina</taxon>
        <taxon>Tremellomycetes</taxon>
        <taxon>Tremellales</taxon>
        <taxon>Cryptococcaceae</taxon>
        <taxon>Kwoniella</taxon>
    </lineage>
</organism>
<sequence length="200" mass="22557">MYSTLQRLNHISSLATTYVMILLGLISIASFLSLPSVDVGKVEIKDLIVSKGRLRRWGARQEELASLKFDLRTDLNPLLNSYNTKQLFIYLTAAYEVQSTGHAHEVVLWDRIIQRAEIRDIRAVGNKLPKAKVGRKGRGNVRVEEVKNKYQWRNPSGTFKDVEYANMTLHYSLMPYVGILSSGVAATAQGPVTIPELIKR</sequence>
<comment type="function">
    <text evidence="8">Essential component of the signal peptidase complex (SPC) which catalyzes the cleavage of N-terminal signal sequences from nascent proteins as they are translocated into the lumen of the endoplasmic reticulum. Essential for the SPC catalytic activity, possibly by stabilizing and positioning the active center of the complex close to the lumenal surface. Essential for viability.</text>
</comment>
<dbReference type="Pfam" id="PF04573">
    <property type="entry name" value="SPC22"/>
    <property type="match status" value="1"/>
</dbReference>
<evidence type="ECO:0000256" key="4">
    <source>
        <dbReference type="ARBA" id="ARBA00022824"/>
    </source>
</evidence>
<dbReference type="GO" id="GO:0045047">
    <property type="term" value="P:protein targeting to ER"/>
    <property type="evidence" value="ECO:0007669"/>
    <property type="project" value="TreeGrafter"/>
</dbReference>
<dbReference type="EMBL" id="KI894022">
    <property type="protein sequence ID" value="OCF24335.1"/>
    <property type="molecule type" value="Genomic_DNA"/>
</dbReference>
<dbReference type="PANTHER" id="PTHR12804">
    <property type="entry name" value="MICROSOMAL SIGNAL PEPTIDASE 23 KD SUBUNIT SPC22/23"/>
    <property type="match status" value="1"/>
</dbReference>
<evidence type="ECO:0000256" key="8">
    <source>
        <dbReference type="ARBA" id="ARBA00045670"/>
    </source>
</evidence>
<keyword evidence="5" id="KW-0735">Signal-anchor</keyword>
<name>A0A1B9FZZ1_9TREE</name>
<evidence type="ECO:0000256" key="3">
    <source>
        <dbReference type="ARBA" id="ARBA00022692"/>
    </source>
</evidence>
<evidence type="ECO:0000313" key="11">
    <source>
        <dbReference type="EMBL" id="OCF24335.1"/>
    </source>
</evidence>
<dbReference type="OrthoDB" id="10261524at2759"/>
<dbReference type="AlphaFoldDB" id="A0A1B9FZZ1"/>
<accession>A0A1B9FZZ1</accession>
<reference evidence="11" key="1">
    <citation type="submission" date="2013-07" db="EMBL/GenBank/DDBJ databases">
        <title>The Genome Sequence of Cryptococcus bestiolae CBS10118.</title>
        <authorList>
            <consortium name="The Broad Institute Genome Sequencing Platform"/>
            <person name="Cuomo C."/>
            <person name="Litvintseva A."/>
            <person name="Chen Y."/>
            <person name="Heitman J."/>
            <person name="Sun S."/>
            <person name="Springer D."/>
            <person name="Dromer F."/>
            <person name="Young S.K."/>
            <person name="Zeng Q."/>
            <person name="Gargeya S."/>
            <person name="Fitzgerald M."/>
            <person name="Abouelleil A."/>
            <person name="Alvarado L."/>
            <person name="Berlin A.M."/>
            <person name="Chapman S.B."/>
            <person name="Dewar J."/>
            <person name="Goldberg J."/>
            <person name="Griggs A."/>
            <person name="Gujja S."/>
            <person name="Hansen M."/>
            <person name="Howarth C."/>
            <person name="Imamovic A."/>
            <person name="Larimer J."/>
            <person name="McCowan C."/>
            <person name="Murphy C."/>
            <person name="Pearson M."/>
            <person name="Priest M."/>
            <person name="Roberts A."/>
            <person name="Saif S."/>
            <person name="Shea T."/>
            <person name="Sykes S."/>
            <person name="Wortman J."/>
            <person name="Nusbaum C."/>
            <person name="Birren B."/>
        </authorList>
    </citation>
    <scope>NUCLEOTIDE SEQUENCE [LARGE SCALE GENOMIC DNA]</scope>
    <source>
        <strain evidence="11">CBS 10118</strain>
    </source>
</reference>